<feature type="transmembrane region" description="Helical" evidence="17">
    <location>
        <begin position="3270"/>
        <end position="3292"/>
    </location>
</feature>
<dbReference type="PANTHER" id="PTHR46866:SF1">
    <property type="entry name" value="GH12955P"/>
    <property type="match status" value="1"/>
</dbReference>
<dbReference type="NCBIfam" id="TIGR01622">
    <property type="entry name" value="SF-CC1"/>
    <property type="match status" value="1"/>
</dbReference>
<dbReference type="OrthoDB" id="26681at2759"/>
<feature type="compositionally biased region" description="Polar residues" evidence="16">
    <location>
        <begin position="2042"/>
        <end position="2051"/>
    </location>
</feature>
<comment type="similarity">
    <text evidence="2">Belongs to the glycosyltransferase 31 family.</text>
</comment>
<comment type="similarity">
    <text evidence="3">Belongs to the glycosyltransferase 32 family.</text>
</comment>
<feature type="region of interest" description="Disordered" evidence="16">
    <location>
        <begin position="1184"/>
        <end position="1203"/>
    </location>
</feature>
<dbReference type="InterPro" id="IPR021100">
    <property type="entry name" value="N-glycosylation_EOS1"/>
</dbReference>
<dbReference type="InterPro" id="IPR006939">
    <property type="entry name" value="SNF5"/>
</dbReference>
<dbReference type="PROSITE" id="PS50102">
    <property type="entry name" value="RRM"/>
    <property type="match status" value="3"/>
</dbReference>
<dbReference type="Pfam" id="PF02138">
    <property type="entry name" value="Beach"/>
    <property type="match status" value="1"/>
</dbReference>
<keyword evidence="6" id="KW-0808">Transferase</keyword>
<evidence type="ECO:0000256" key="17">
    <source>
        <dbReference type="SAM" id="Phobius"/>
    </source>
</evidence>
<evidence type="ECO:0000256" key="2">
    <source>
        <dbReference type="ARBA" id="ARBA00008661"/>
    </source>
</evidence>
<evidence type="ECO:0000256" key="15">
    <source>
        <dbReference type="PROSITE-ProRule" id="PRU00221"/>
    </source>
</evidence>
<evidence type="ECO:0000313" key="20">
    <source>
        <dbReference type="EMBL" id="OZJ05621.1"/>
    </source>
</evidence>
<feature type="compositionally biased region" description="Polar residues" evidence="16">
    <location>
        <begin position="2068"/>
        <end position="2085"/>
    </location>
</feature>
<evidence type="ECO:0000256" key="4">
    <source>
        <dbReference type="ARBA" id="ARBA00022553"/>
    </source>
</evidence>
<evidence type="ECO:0000313" key="21">
    <source>
        <dbReference type="Proteomes" id="UP000242875"/>
    </source>
</evidence>
<comment type="caution">
    <text evidence="20">The sequence shown here is derived from an EMBL/GenBank/DDBJ whole genome shotgun (WGS) entry which is preliminary data.</text>
</comment>
<evidence type="ECO:0000259" key="18">
    <source>
        <dbReference type="PROSITE" id="PS50102"/>
    </source>
</evidence>
<evidence type="ECO:0000256" key="12">
    <source>
        <dbReference type="ARBA" id="ARBA00023034"/>
    </source>
</evidence>
<feature type="compositionally biased region" description="Low complexity" evidence="16">
    <location>
        <begin position="2052"/>
        <end position="2067"/>
    </location>
</feature>
<keyword evidence="8" id="KW-0677">Repeat</keyword>
<feature type="region of interest" description="Disordered" evidence="16">
    <location>
        <begin position="1089"/>
        <end position="1109"/>
    </location>
</feature>
<dbReference type="CDD" id="cd12284">
    <property type="entry name" value="RRM2_RBM23_RBM39"/>
    <property type="match status" value="1"/>
</dbReference>
<dbReference type="EMBL" id="MVBO01000012">
    <property type="protein sequence ID" value="OZJ05621.1"/>
    <property type="molecule type" value="Genomic_DNA"/>
</dbReference>
<evidence type="ECO:0000256" key="14">
    <source>
        <dbReference type="PROSITE-ProRule" id="PRU00176"/>
    </source>
</evidence>
<feature type="region of interest" description="Disordered" evidence="16">
    <location>
        <begin position="1"/>
        <end position="32"/>
    </location>
</feature>
<evidence type="ECO:0000256" key="1">
    <source>
        <dbReference type="ARBA" id="ARBA00004323"/>
    </source>
</evidence>
<dbReference type="GO" id="GO:0000228">
    <property type="term" value="C:nuclear chromosome"/>
    <property type="evidence" value="ECO:0007669"/>
    <property type="project" value="InterPro"/>
</dbReference>
<feature type="compositionally biased region" description="Basic and acidic residues" evidence="16">
    <location>
        <begin position="113"/>
        <end position="130"/>
    </location>
</feature>
<dbReference type="CDD" id="cd12285">
    <property type="entry name" value="RRM3_RBM39_like"/>
    <property type="match status" value="1"/>
</dbReference>
<feature type="compositionally biased region" description="Polar residues" evidence="16">
    <location>
        <begin position="2801"/>
        <end position="2823"/>
    </location>
</feature>
<gene>
    <name evidence="20" type="ORF">BZG36_01506</name>
</gene>
<feature type="domain" description="RRM" evidence="18">
    <location>
        <begin position="1205"/>
        <end position="1282"/>
    </location>
</feature>
<dbReference type="SMART" id="SM00360">
    <property type="entry name" value="RRM"/>
    <property type="match status" value="4"/>
</dbReference>
<dbReference type="Gene3D" id="3.90.550.50">
    <property type="match status" value="1"/>
</dbReference>
<evidence type="ECO:0000256" key="6">
    <source>
        <dbReference type="ARBA" id="ARBA00022679"/>
    </source>
</evidence>
<dbReference type="Proteomes" id="UP000242875">
    <property type="component" value="Unassembled WGS sequence"/>
</dbReference>
<feature type="domain" description="RRM" evidence="18">
    <location>
        <begin position="228"/>
        <end position="299"/>
    </location>
</feature>
<dbReference type="GO" id="GO:0006397">
    <property type="term" value="P:mRNA processing"/>
    <property type="evidence" value="ECO:0007669"/>
    <property type="project" value="InterPro"/>
</dbReference>
<dbReference type="Pfam" id="PF00400">
    <property type="entry name" value="WD40"/>
    <property type="match status" value="1"/>
</dbReference>
<dbReference type="GO" id="GO:0003723">
    <property type="term" value="F:RNA binding"/>
    <property type="evidence" value="ECO:0007669"/>
    <property type="project" value="UniProtKB-UniRule"/>
</dbReference>
<feature type="compositionally biased region" description="Acidic residues" evidence="16">
    <location>
        <begin position="812"/>
        <end position="825"/>
    </location>
</feature>
<dbReference type="InterPro" id="IPR006509">
    <property type="entry name" value="RBM39_SF"/>
</dbReference>
<feature type="repeat" description="WD" evidence="15">
    <location>
        <begin position="2869"/>
        <end position="2903"/>
    </location>
</feature>
<dbReference type="InterPro" id="IPR036322">
    <property type="entry name" value="WD40_repeat_dom_sf"/>
</dbReference>
<dbReference type="Gene3D" id="3.30.200.20">
    <property type="entry name" value="Phosphorylase Kinase, domain 1"/>
    <property type="match status" value="1"/>
</dbReference>
<protein>
    <submittedName>
        <fullName evidence="20">Uncharacterized protein</fullName>
    </submittedName>
</protein>
<dbReference type="CDD" id="cd12283">
    <property type="entry name" value="RRM1_RBM39_like"/>
    <property type="match status" value="1"/>
</dbReference>
<dbReference type="PROSITE" id="PS50197">
    <property type="entry name" value="BEACH"/>
    <property type="match status" value="1"/>
</dbReference>
<dbReference type="SUPFAM" id="SSF54928">
    <property type="entry name" value="RNA-binding domain, RBD"/>
    <property type="match status" value="3"/>
</dbReference>
<dbReference type="GO" id="GO:0034599">
    <property type="term" value="P:cellular response to oxidative stress"/>
    <property type="evidence" value="ECO:0007669"/>
    <property type="project" value="InterPro"/>
</dbReference>
<feature type="region of interest" description="Disordered" evidence="16">
    <location>
        <begin position="799"/>
        <end position="825"/>
    </location>
</feature>
<comment type="subcellular location">
    <subcellularLocation>
        <location evidence="1">Golgi apparatus membrane</location>
        <topology evidence="1">Single-pass type II membrane protein</topology>
    </subcellularLocation>
</comment>
<feature type="compositionally biased region" description="Basic and acidic residues" evidence="16">
    <location>
        <begin position="20"/>
        <end position="29"/>
    </location>
</feature>
<dbReference type="Gene3D" id="3.30.70.330">
    <property type="match status" value="4"/>
</dbReference>
<feature type="transmembrane region" description="Helical" evidence="17">
    <location>
        <begin position="3298"/>
        <end position="3320"/>
    </location>
</feature>
<dbReference type="SMART" id="SM00361">
    <property type="entry name" value="RRM_1"/>
    <property type="match status" value="2"/>
</dbReference>
<feature type="region of interest" description="Disordered" evidence="16">
    <location>
        <begin position="2787"/>
        <end position="2832"/>
    </location>
</feature>
<reference evidence="20 21" key="1">
    <citation type="journal article" date="2017" name="Mycologia">
        <title>Bifiguratus adelaidae, gen. et sp. nov., a new member of Mucoromycotina in endophytic and soil-dwelling habitats.</title>
        <authorList>
            <person name="Torres-Cruz T.J."/>
            <person name="Billingsley Tobias T.L."/>
            <person name="Almatruk M."/>
            <person name="Hesse C."/>
            <person name="Kuske C.R."/>
            <person name="Desiro A."/>
            <person name="Benucci G.M."/>
            <person name="Bonito G."/>
            <person name="Stajich J.E."/>
            <person name="Dunlap C."/>
            <person name="Arnold A.E."/>
            <person name="Porras-Alfaro A."/>
        </authorList>
    </citation>
    <scope>NUCLEOTIDE SEQUENCE [LARGE SCALE GENOMIC DNA]</scope>
    <source>
        <strain evidence="20 21">AZ0501</strain>
    </source>
</reference>
<organism evidence="20 21">
    <name type="scientific">Bifiguratus adelaidae</name>
    <dbReference type="NCBI Taxonomy" id="1938954"/>
    <lineage>
        <taxon>Eukaryota</taxon>
        <taxon>Fungi</taxon>
        <taxon>Fungi incertae sedis</taxon>
        <taxon>Mucoromycota</taxon>
        <taxon>Mucoromycotina</taxon>
        <taxon>Endogonomycetes</taxon>
        <taxon>Endogonales</taxon>
        <taxon>Endogonales incertae sedis</taxon>
        <taxon>Bifiguratus</taxon>
    </lineage>
</organism>
<dbReference type="SUPFAM" id="SSF56112">
    <property type="entry name" value="Protein kinase-like (PK-like)"/>
    <property type="match status" value="1"/>
</dbReference>
<feature type="compositionally biased region" description="Basic and acidic residues" evidence="16">
    <location>
        <begin position="381"/>
        <end position="401"/>
    </location>
</feature>
<accession>A0A261Y4U5</accession>
<dbReference type="InterPro" id="IPR000504">
    <property type="entry name" value="RRM_dom"/>
</dbReference>
<feature type="region of interest" description="Disordered" evidence="16">
    <location>
        <begin position="2015"/>
        <end position="2092"/>
    </location>
</feature>
<dbReference type="Pfam" id="PF04855">
    <property type="entry name" value="SNF5"/>
    <property type="match status" value="1"/>
</dbReference>
<dbReference type="InterPro" id="IPR036372">
    <property type="entry name" value="BEACH_dom_sf"/>
</dbReference>
<feature type="transmembrane region" description="Helical" evidence="17">
    <location>
        <begin position="3236"/>
        <end position="3258"/>
    </location>
</feature>
<name>A0A261Y4U5_9FUNG</name>
<dbReference type="SUPFAM" id="SSF50978">
    <property type="entry name" value="WD40 repeat-like"/>
    <property type="match status" value="1"/>
</dbReference>
<dbReference type="InterPro" id="IPR029044">
    <property type="entry name" value="Nucleotide-diphossugar_trans"/>
</dbReference>
<dbReference type="Pfam" id="PF04488">
    <property type="entry name" value="Gly_transf_sug"/>
    <property type="match status" value="1"/>
</dbReference>
<keyword evidence="9 14" id="KW-0694">RNA-binding</keyword>
<feature type="region of interest" description="Disordered" evidence="16">
    <location>
        <begin position="66"/>
        <end position="158"/>
    </location>
</feature>
<evidence type="ECO:0000256" key="11">
    <source>
        <dbReference type="ARBA" id="ARBA00022989"/>
    </source>
</evidence>
<evidence type="ECO:0000256" key="7">
    <source>
        <dbReference type="ARBA" id="ARBA00022692"/>
    </source>
</evidence>
<dbReference type="SUPFAM" id="SSF81837">
    <property type="entry name" value="BEACH domain"/>
    <property type="match status" value="1"/>
</dbReference>
<feature type="domain" description="RRM" evidence="18">
    <location>
        <begin position="1306"/>
        <end position="1384"/>
    </location>
</feature>
<dbReference type="PROSITE" id="PS50082">
    <property type="entry name" value="WD_REPEATS_2"/>
    <property type="match status" value="1"/>
</dbReference>
<dbReference type="InterPro" id="IPR000409">
    <property type="entry name" value="BEACH_dom"/>
</dbReference>
<dbReference type="InterPro" id="IPR029123">
    <property type="entry name" value="RBM39_linker"/>
</dbReference>
<feature type="compositionally biased region" description="Basic and acidic residues" evidence="16">
    <location>
        <begin position="342"/>
        <end position="354"/>
    </location>
</feature>
<dbReference type="InterPro" id="IPR003954">
    <property type="entry name" value="RRM_euk-type"/>
</dbReference>
<dbReference type="CDD" id="cd06071">
    <property type="entry name" value="Beach"/>
    <property type="match status" value="1"/>
</dbReference>
<evidence type="ECO:0000256" key="3">
    <source>
        <dbReference type="ARBA" id="ARBA00009003"/>
    </source>
</evidence>
<keyword evidence="11 17" id="KW-1133">Transmembrane helix</keyword>
<dbReference type="InterPro" id="IPR002659">
    <property type="entry name" value="Glyco_trans_31"/>
</dbReference>
<dbReference type="InterPro" id="IPR012677">
    <property type="entry name" value="Nucleotide-bd_a/b_plait_sf"/>
</dbReference>
<dbReference type="GO" id="GO:0000139">
    <property type="term" value="C:Golgi membrane"/>
    <property type="evidence" value="ECO:0007669"/>
    <property type="project" value="UniProtKB-SubCell"/>
</dbReference>
<dbReference type="GO" id="GO:0016758">
    <property type="term" value="F:hexosyltransferase activity"/>
    <property type="evidence" value="ECO:0007669"/>
    <property type="project" value="InterPro"/>
</dbReference>
<dbReference type="PANTHER" id="PTHR46866">
    <property type="entry name" value="GH12955P"/>
    <property type="match status" value="1"/>
</dbReference>
<dbReference type="Gene3D" id="1.10.510.10">
    <property type="entry name" value="Transferase(Phosphotransferase) domain 1"/>
    <property type="match status" value="1"/>
</dbReference>
<evidence type="ECO:0000256" key="5">
    <source>
        <dbReference type="ARBA" id="ARBA00022676"/>
    </source>
</evidence>
<feature type="compositionally biased region" description="Polar residues" evidence="16">
    <location>
        <begin position="405"/>
        <end position="432"/>
    </location>
</feature>
<feature type="region of interest" description="Disordered" evidence="16">
    <location>
        <begin position="741"/>
        <end position="778"/>
    </location>
</feature>
<dbReference type="GO" id="GO:0005789">
    <property type="term" value="C:endoplasmic reticulum membrane"/>
    <property type="evidence" value="ECO:0007669"/>
    <property type="project" value="InterPro"/>
</dbReference>
<keyword evidence="12" id="KW-0333">Golgi apparatus</keyword>
<evidence type="ECO:0000256" key="8">
    <source>
        <dbReference type="ARBA" id="ARBA00022737"/>
    </source>
</evidence>
<proteinExistence type="inferred from homology"/>
<evidence type="ECO:0000259" key="19">
    <source>
        <dbReference type="PROSITE" id="PS50197"/>
    </source>
</evidence>
<keyword evidence="10" id="KW-0735">Signal-anchor</keyword>
<dbReference type="InterPro" id="IPR015943">
    <property type="entry name" value="WD40/YVTN_repeat-like_dom_sf"/>
</dbReference>
<feature type="domain" description="BEACH" evidence="19">
    <location>
        <begin position="1758"/>
        <end position="2025"/>
    </location>
</feature>
<dbReference type="Gene3D" id="3.90.550.20">
    <property type="match status" value="1"/>
</dbReference>
<feature type="region of interest" description="Disordered" evidence="16">
    <location>
        <begin position="303"/>
        <end position="447"/>
    </location>
</feature>
<evidence type="ECO:0000256" key="9">
    <source>
        <dbReference type="ARBA" id="ARBA00022884"/>
    </source>
</evidence>
<feature type="transmembrane region" description="Helical" evidence="17">
    <location>
        <begin position="3341"/>
        <end position="3365"/>
    </location>
</feature>
<dbReference type="Pfam" id="PF12326">
    <property type="entry name" value="EOS1"/>
    <property type="match status" value="1"/>
</dbReference>
<dbReference type="Pfam" id="PF15519">
    <property type="entry name" value="RBM39linker"/>
    <property type="match status" value="1"/>
</dbReference>
<dbReference type="InterPro" id="IPR007577">
    <property type="entry name" value="GlycoTrfase_DXD_sugar-bd_CS"/>
</dbReference>
<keyword evidence="4" id="KW-0597">Phosphoprotein</keyword>
<feature type="compositionally biased region" description="Low complexity" evidence="16">
    <location>
        <begin position="756"/>
        <end position="778"/>
    </location>
</feature>
<evidence type="ECO:0000256" key="13">
    <source>
        <dbReference type="ARBA" id="ARBA00023136"/>
    </source>
</evidence>
<dbReference type="SUPFAM" id="SSF53448">
    <property type="entry name" value="Nucleotide-diphospho-sugar transferases"/>
    <property type="match status" value="1"/>
</dbReference>
<dbReference type="SMART" id="SM00320">
    <property type="entry name" value="WD40"/>
    <property type="match status" value="5"/>
</dbReference>
<keyword evidence="21" id="KW-1185">Reference proteome</keyword>
<dbReference type="InterPro" id="IPR011009">
    <property type="entry name" value="Kinase-like_dom_sf"/>
</dbReference>
<evidence type="ECO:0000256" key="10">
    <source>
        <dbReference type="ARBA" id="ARBA00022968"/>
    </source>
</evidence>
<dbReference type="GO" id="GO:0006338">
    <property type="term" value="P:chromatin remodeling"/>
    <property type="evidence" value="ECO:0007669"/>
    <property type="project" value="InterPro"/>
</dbReference>
<dbReference type="PROSITE" id="PS50294">
    <property type="entry name" value="WD_REPEATS_REGION"/>
    <property type="match status" value="1"/>
</dbReference>
<dbReference type="Pfam" id="PF00076">
    <property type="entry name" value="RRM_1"/>
    <property type="match status" value="3"/>
</dbReference>
<sequence length="4160" mass="466536">MAMEDEQWTAETLDSGQVPVRDDASKENGEAPVPIVQNFLNALFGAPASDTAAAHKEDSAVEPLPAVMGDVSSPQPAVSGAQEEPRDNLVQEDEYDPAAPAVDTSTTTSSKPLKRERSPDEFDSYNEAKRKHEQRLQSAQEKSVEPYEPWAPQTRQGNTSTFDWQYSAVAEPQAYPNQTAGNVLPPATQQPAPAPQRDGHAPIVHTGRDQIRVTYRENIDWESLPAEARMFVRDLKNSNLTCDDIRDCFQEFGDVIEVVLKSTFGFVQFGSVESCADAIRHKNGTYLKGNKLSLEVCRNKPGFLRSGHGHKDNRDSSRGGTSRDYNADRGSARGGHVKGRGGNHDYGRPRHDDGDYGAGGPRGHAYAVARPVRGSYSDSGYGDRADRYSRGGGRDRYDSRPGGRNTNSSPYYNESPKQNSDNRARSSWQGDQQGWRPYPNPSTRAEPRDEVVKRFVQTENVIAAIDISFHHERTGAVDVQIFTRGAQEGGDVDYDQYEQVKIGDAVSLIARAKRERDMHQGSRPTMMLTQSYARNSPQAPARAFSANPTYTIPSAPALPVDPANLASLDANVVDALINTLQQQLTQQTQVAQYAPAVPQQSWPNLGQNMDPANVGQVLSSLSASSGNPVGNPYQQNAPLQAAPGYANGANVINTPGYSVAHTASSDAGYYQDLCLSFFKDRRRFEIDMARSMKTPGLHEQSFEILASVLKELDVDDDLYNLREIGRIKAFEGLIAARPQSFANDSDDFGGDHSVMQTQKQLAPQQQSQPPPRTSNTTQGLWSTYASRIKQGESALLLPQSYVTGRRGRGEDGDSEDFDDFMDDSDREPGLYGTRGSSRTRAASAQPILPLELKRTARRTKHHYRTEQEMSMLADVEEQLVPIRINIDVDDIKLRDAFLWNMNEPYLTPEHFAEMLCEDLEIPSSKFSQIISKEIRAQVSEFAGINEMPMPDTDNRTVVNLDLQVGRVNLRDRFEWDLSPSVYNSPEAFSRLLAADLAIGGEFVSLITHGIREQILNHKRDRTDEYGYDSTQVGGHLRTGFRNIDEANQWCPQMEVLSPEELEKLLVDQDRSLRMDVEAMIEAPYTKDASYGDRDSVNGHGGHHERDRYGYRDREHDHRLPEDHGIVATAQGTFRRSETGTIDIVIIDGIEAGARTNEVGATITMTVRGEVGVLAEMITANVEGLGGRRRGRSPSPEVPAEERDRRTVFVSQLAQRLTNKELYDFFVNAGKVREAKIITDRNTKRSKGVGYVEFYDEFSVKNALSMTGQKLLGIPVIVQLTEAEKNRIAMAAAQAASANRIPEGNYNRLYVGGIHQKVTEEDLRQLFDPFGKLEFVNLHKDPETGLSRGFAFIEYKHSSDAKDALRQLNGYDLVGQPIKVGFVTDKASADANLDDGETVGLALNSQSRVELMHKLMARDSEISSANLNPVVKPTPQIQAVKTILLQNMFNPAEETEPNWAKELEIDVKEECEKHGRVVHLAVDEDSVGDIYVKYENVDAAKAAIAALQGRWFGGKQELCPETLKNEHAVQPLDPNVPQEGSGAQSTDGMRTYTPLKAATSSPTTSVLVNVVDRDGLALRTSVWEREANSSPNNALPSNVPIKMDAYLSLCMERGKPTEPLPEEVTYTEKVYPFGTQIERLPNDKLPLVDAPETSNLLDVFAILESTDAFYFISNYKSTTLDDLLRYNSGVLSSNHKKSFVAYQLLRLTSHLHRMGITHGSLFASKFYIDENLWLNVSGVTARSAETTPMDTASQAEPFKTLIPQGGPKSLTTQWLEHKISNFDYLMALNRMAGRRSGDPNFHPILPWVTDFSGSTIESSWRDFTKTKFRLNKGDEQLDFTFESPVPHHITDILSDITYYVYLARKTPITILKQYVRNKYEPNEYPSSIQRLYQWTPDECIPEFFTDPTIFASIHADMPDLQLPAWASTPEEFIKLHAEALESDYCSEHLHSWIDLTFGCKLTGTGAVDAKNVALPLLDGQGSFMKHGIVQIFSLPHPPKRAGKMYADYKDFSSTSYEVNERNDSTRTIADPYDNRKLQPPKVENQTGSKTGASQKSSKFSIHSSTSTSRNFQLETNTNREPTPSIKSSSSVLASDQQSISHSSILSVEESSGTPISSAISEEPIILPDYIGPDFFDRELCNFEHVNIFRLENERKFAEIGLTSSIEYNGIEMTSVEPASTTQNALLRAKVDDLRNLGRLLEQLFLWSNIANHTTPQDWPNMEVGGIFENPSENSLSGSKPLSDIPAVVINLIDRLKNTTAESFVDISKITRVVLSSTTLIEDHPALLLPPYMSEMYDYLAKFFTAVSERQLYLADKNLDSICGLEEEAFDLMLPTLILLFTKPSTRVAALSMFPKLGARLGFQGTKQHFLKPIVSIFETSRPDIPRELFDHSLVAELVKRFGISIFIHQLLPCYLEALIIAVDSPKEKVASDVSFGELLPTNSSAPSTVAELSGSALEHICFLIGPIATSKHVMKQLIKVVFRETYSLPILERTITNIAGVFGETFTAIQHSYLVALIDTTSRRLDRKACATICSLLSILEQLLTKLSTKTLLKELNSGFLTTLYRLLDPTAPLDKPKKLSKLDLRIQLTISMRTIDYLLNVSYNVPRSDWERLIAPLLQKYFSGFAPNFIEDGDSSYTPLPKSLEIQKNYQMVYAYSQFCVFVGQELMRRVIPTSDTIETLMYEHFSSSDNMQMPTTPFSAGGRVHPGRTAEVKITPPSTSGLMSWLLPTYRGNKSTSNSRQASETRTVATLLNIDAAKLYLYSTQDLLNQAAFAFRRKFNDAHQSRLQQIDTSKSEPNDDSNLSSADGSQNRPVEPLRSTQGGLLPWRQKWKPSPDDIKNWDRYLSTNSEEMSKTLQFSFNDLKLRTFAGHNAAVRVFGNNETSRTFVSASKDKTVKLWSMDIYLGIENWEREPVVDPLMSYNNHRRAGICDAFFVRGGGGQGLSDLVASCDGQVHLWDPLSGKTIHQYATGRIPISCMEPTRGTRSIIAGALDGNLRGMGHTWKSNGGSGGLRSMAVSHNETMIALGYSTGQISLLDCRTGAFIASWKGADSDITKLKFHPSGYLVSNAPADHLMCVWETTRPALAKTISVVGTEVVSFDIFKNEIISVQSNNTIAFNPLHDEFHAYSSKFKPSVVKSQVTGMGILPINQLLLIGCQEGEILIYHQLSSLYRDPKRTSMVPTLVFCATFLYWWSGVAASPRIVLIVGASSIPSFHVGQRDSGGATVLRSSKLDYYVAALWCVLAGYWSWVLAMSMMRRWLYHYELSNALIRLATLIMFIWSLSAFVQSALGPEHPLWSVMTVSLFLLASNVIKIVIASSPKYNVKPEDIRTPTLNYKSTLVKILVLPLLVVTLVTTICTLVQVNYVRYTANQLIERRYRLDSTLTSPQFSDGLSAVIIIISSWTPSSMRQRDIVRNTTLKLVPDNSPSLNVQYRFVLGECPSAHLQTKMGEAIAQESRDYGDLLIVPSSDLYSDLSHKVYRAIEWSTQIKYDFLIKTDDDVFVRWDTVFQELIALGPQRRYWKGLAYWNIPPIDNRENKNAVFDYPLPLFPPFTAGALYTLSHDLASLIVRDGPRLFTRNEDQNIGIWLFPFNIKPIHDRRIQQIDVCEDDMIAKHFMSSYNPGGSMQDMYNNVVNQRRLCEGFKQRYCAFCYPCEGRSNHWHDWNFDCDPDRGVTLYKQPTLETAVQGIFTPVQDPIEESIIGRNDEWIIPGVLSEMISIYSSSDNWHLVHWVCWTTDPSTFADRHWRTIELIWVHEPQAVVFMLSTTLPSDFFKEYTDRGYQIHVVRFSKDLLLKHRWYLGEHSKQWLENWEKWESGPFFFSHLTDYMRYLLLYKYGGTYMDMDALWIRPPPDSDIQFIGADFSNVKSDTIWTLDDSGMYLAPGVMRFQRAWTAFREVGEEAFSPTYRADCFNCVGPRAITTYVRDHRSALEEAGLVILPNEVLYPLNYMKIHELLQPDPLAEYDLRTRLMTTSWSIHLFGKMTNGLPIQEGSVVDVVFKKFDLGIPHQSEAVSYSRPKLVGPRTYVYRSLSAIQSMTLRYNTHTLQPKPGSFQGLDAIYIRGGPATYKQVQFTFTVSKGKVRLRKGVDFNRNTVTLMNPSQMSLNALLANLIYTPPRNNRDGTDTLSIECDFGIAKDILQISIVNYEAVEDPDLS</sequence>
<evidence type="ECO:0000256" key="16">
    <source>
        <dbReference type="SAM" id="MobiDB-lite"/>
    </source>
</evidence>
<keyword evidence="15" id="KW-0853">WD repeat</keyword>
<dbReference type="InterPro" id="IPR001680">
    <property type="entry name" value="WD40_rpt"/>
</dbReference>
<dbReference type="Pfam" id="PF01762">
    <property type="entry name" value="Galactosyl_T"/>
    <property type="match status" value="1"/>
</dbReference>
<keyword evidence="7 17" id="KW-0812">Transmembrane</keyword>
<dbReference type="SMART" id="SM01026">
    <property type="entry name" value="Beach"/>
    <property type="match status" value="1"/>
</dbReference>
<dbReference type="InterPro" id="IPR035979">
    <property type="entry name" value="RBD_domain_sf"/>
</dbReference>
<keyword evidence="5" id="KW-0328">Glycosyltransferase</keyword>
<keyword evidence="13 17" id="KW-0472">Membrane</keyword>
<dbReference type="Gene3D" id="2.130.10.10">
    <property type="entry name" value="YVTN repeat-like/Quinoprotein amine dehydrogenase"/>
    <property type="match status" value="2"/>
</dbReference>
<dbReference type="Gene3D" id="1.10.1540.10">
    <property type="entry name" value="BEACH domain"/>
    <property type="match status" value="1"/>
</dbReference>